<dbReference type="InterPro" id="IPR006699">
    <property type="entry name" value="GlpP"/>
</dbReference>
<gene>
    <name evidence="1" type="ORF">OTK00_001659</name>
</gene>
<dbReference type="EMBL" id="CP113865">
    <property type="protein sequence ID" value="WAM33183.1"/>
    <property type="molecule type" value="Genomic_DNA"/>
</dbReference>
<protein>
    <submittedName>
        <fullName evidence="1">Glycerol-3-phosphate responsive antiterminator</fullName>
    </submittedName>
</protein>
<dbReference type="InterPro" id="IPR013785">
    <property type="entry name" value="Aldolase_TIM"/>
</dbReference>
<evidence type="ECO:0000313" key="2">
    <source>
        <dbReference type="Proteomes" id="UP001164909"/>
    </source>
</evidence>
<proteinExistence type="predicted"/>
<keyword evidence="2" id="KW-1185">Reference proteome</keyword>
<dbReference type="Proteomes" id="UP001164909">
    <property type="component" value="Chromosome"/>
</dbReference>
<sequence length="55" mass="6050">MSFYTRIKIVFVHIDLIEGVGKDEKGIEFLKNVGADGIISIYSGLKMVDNPGACF</sequence>
<dbReference type="Gene3D" id="3.20.20.70">
    <property type="entry name" value="Aldolase class I"/>
    <property type="match status" value="1"/>
</dbReference>
<dbReference type="SUPFAM" id="SSF110391">
    <property type="entry name" value="GlpP-like"/>
    <property type="match status" value="1"/>
</dbReference>
<reference evidence="1" key="1">
    <citation type="submission" date="2022-12" db="EMBL/GenBank/DDBJ databases">
        <authorList>
            <person name="Bing R.G."/>
            <person name="Willard D.J."/>
            <person name="Manesh M.J.H."/>
            <person name="Laemthong T."/>
            <person name="Crosby J.R."/>
            <person name="Kelly R.M."/>
        </authorList>
    </citation>
    <scope>NUCLEOTIDE SEQUENCE</scope>
    <source>
        <strain evidence="1">DSM 8990</strain>
    </source>
</reference>
<name>A0ABY7BK19_9FIRM</name>
<organism evidence="1 2">
    <name type="scientific">Caldicellulosiruptor morganii</name>
    <dbReference type="NCBI Taxonomy" id="1387555"/>
    <lineage>
        <taxon>Bacteria</taxon>
        <taxon>Bacillati</taxon>
        <taxon>Bacillota</taxon>
        <taxon>Bacillota incertae sedis</taxon>
        <taxon>Caldicellulosiruptorales</taxon>
        <taxon>Caldicellulosiruptoraceae</taxon>
        <taxon>Caldicellulosiruptor</taxon>
    </lineage>
</organism>
<dbReference type="Pfam" id="PF04309">
    <property type="entry name" value="G3P_antiterm"/>
    <property type="match status" value="1"/>
</dbReference>
<evidence type="ECO:0000313" key="1">
    <source>
        <dbReference type="EMBL" id="WAM33183.1"/>
    </source>
</evidence>
<accession>A0ABY7BK19</accession>
<dbReference type="RefSeq" id="WP_241765509.1">
    <property type="nucleotide sequence ID" value="NZ_CP113865.1"/>
</dbReference>